<evidence type="ECO:0000313" key="4">
    <source>
        <dbReference type="Proteomes" id="UP001221757"/>
    </source>
</evidence>
<dbReference type="PANTHER" id="PTHR13887:SF41">
    <property type="entry name" value="THIOREDOXIN SUPERFAMILY PROTEIN"/>
    <property type="match status" value="1"/>
</dbReference>
<dbReference type="InterPro" id="IPR001853">
    <property type="entry name" value="DSBA-like_thioredoxin_dom"/>
</dbReference>
<dbReference type="AlphaFoldDB" id="A0AAD7BM73"/>
<dbReference type="Gene3D" id="3.40.30.10">
    <property type="entry name" value="Glutaredoxin"/>
    <property type="match status" value="1"/>
</dbReference>
<proteinExistence type="predicted"/>
<dbReference type="InterPro" id="IPR036249">
    <property type="entry name" value="Thioredoxin-like_sf"/>
</dbReference>
<protein>
    <submittedName>
        <fullName evidence="3">Thioredoxin-like protein</fullName>
    </submittedName>
</protein>
<evidence type="ECO:0000256" key="1">
    <source>
        <dbReference type="SAM" id="MobiDB-lite"/>
    </source>
</evidence>
<dbReference type="GO" id="GO:0016491">
    <property type="term" value="F:oxidoreductase activity"/>
    <property type="evidence" value="ECO:0007669"/>
    <property type="project" value="InterPro"/>
</dbReference>
<name>A0AAD7BM73_MYCRO</name>
<accession>A0AAD7BM73</accession>
<gene>
    <name evidence="3" type="ORF">B0H17DRAFT_996107</name>
</gene>
<feature type="region of interest" description="Disordered" evidence="1">
    <location>
        <begin position="204"/>
        <end position="252"/>
    </location>
</feature>
<evidence type="ECO:0000259" key="2">
    <source>
        <dbReference type="Pfam" id="PF01323"/>
    </source>
</evidence>
<keyword evidence="4" id="KW-1185">Reference proteome</keyword>
<sequence length="267" mass="29344">MAIQKRVVKLSVINDLICPNCAVGQHELFSAISHCKDDLKLPLDFQLEFLPFRLISTALLPQDYEPKVAKTAFFEGVFGAEKFGQLQESIAKWGAEKGVPLTFRGVVSQSTRAHRLSRKAFHVGGMERQLPFLMAIFRVHLQEGKDVADIGVLSDVAAEVGVMSKTDAIAFLNSNELEDEVNSMCDEARAKGITGVPLTVIDGNGPCRAGSRPTSSCRYSRSSRACTSPTPRPSPSRASCPPSPRRSSSNHTRNHRHWLAFFFRSVG</sequence>
<dbReference type="PANTHER" id="PTHR13887">
    <property type="entry name" value="GLUTATHIONE S-TRANSFERASE KAPPA"/>
    <property type="match status" value="1"/>
</dbReference>
<feature type="compositionally biased region" description="Low complexity" evidence="1">
    <location>
        <begin position="211"/>
        <end position="249"/>
    </location>
</feature>
<dbReference type="EMBL" id="JARKIE010000593">
    <property type="protein sequence ID" value="KAJ7625448.1"/>
    <property type="molecule type" value="Genomic_DNA"/>
</dbReference>
<comment type="caution">
    <text evidence="3">The sequence shown here is derived from an EMBL/GenBank/DDBJ whole genome shotgun (WGS) entry which is preliminary data.</text>
</comment>
<reference evidence="3" key="1">
    <citation type="submission" date="2023-03" db="EMBL/GenBank/DDBJ databases">
        <title>Massive genome expansion in bonnet fungi (Mycena s.s.) driven by repeated elements and novel gene families across ecological guilds.</title>
        <authorList>
            <consortium name="Lawrence Berkeley National Laboratory"/>
            <person name="Harder C.B."/>
            <person name="Miyauchi S."/>
            <person name="Viragh M."/>
            <person name="Kuo A."/>
            <person name="Thoen E."/>
            <person name="Andreopoulos B."/>
            <person name="Lu D."/>
            <person name="Skrede I."/>
            <person name="Drula E."/>
            <person name="Henrissat B."/>
            <person name="Morin E."/>
            <person name="Kohler A."/>
            <person name="Barry K."/>
            <person name="LaButti K."/>
            <person name="Morin E."/>
            <person name="Salamov A."/>
            <person name="Lipzen A."/>
            <person name="Mereny Z."/>
            <person name="Hegedus B."/>
            <person name="Baldrian P."/>
            <person name="Stursova M."/>
            <person name="Weitz H."/>
            <person name="Taylor A."/>
            <person name="Grigoriev I.V."/>
            <person name="Nagy L.G."/>
            <person name="Martin F."/>
            <person name="Kauserud H."/>
        </authorList>
    </citation>
    <scope>NUCLEOTIDE SEQUENCE</scope>
    <source>
        <strain evidence="3">CBHHK067</strain>
    </source>
</reference>
<feature type="domain" description="DSBA-like thioredoxin" evidence="2">
    <location>
        <begin position="14"/>
        <end position="204"/>
    </location>
</feature>
<evidence type="ECO:0000313" key="3">
    <source>
        <dbReference type="EMBL" id="KAJ7625448.1"/>
    </source>
</evidence>
<dbReference type="Proteomes" id="UP001221757">
    <property type="component" value="Unassembled WGS sequence"/>
</dbReference>
<dbReference type="SUPFAM" id="SSF52833">
    <property type="entry name" value="Thioredoxin-like"/>
    <property type="match status" value="1"/>
</dbReference>
<organism evidence="3 4">
    <name type="scientific">Mycena rosella</name>
    <name type="common">Pink bonnet</name>
    <name type="synonym">Agaricus rosellus</name>
    <dbReference type="NCBI Taxonomy" id="1033263"/>
    <lineage>
        <taxon>Eukaryota</taxon>
        <taxon>Fungi</taxon>
        <taxon>Dikarya</taxon>
        <taxon>Basidiomycota</taxon>
        <taxon>Agaricomycotina</taxon>
        <taxon>Agaricomycetes</taxon>
        <taxon>Agaricomycetidae</taxon>
        <taxon>Agaricales</taxon>
        <taxon>Marasmiineae</taxon>
        <taxon>Mycenaceae</taxon>
        <taxon>Mycena</taxon>
    </lineage>
</organism>
<dbReference type="Pfam" id="PF01323">
    <property type="entry name" value="DSBA"/>
    <property type="match status" value="1"/>
</dbReference>